<dbReference type="EMBL" id="JACPRF010000171">
    <property type="protein sequence ID" value="MBI2876329.1"/>
    <property type="molecule type" value="Genomic_DNA"/>
</dbReference>
<dbReference type="InterPro" id="IPR037401">
    <property type="entry name" value="SnoaL-like"/>
</dbReference>
<dbReference type="SUPFAM" id="SSF54427">
    <property type="entry name" value="NTF2-like"/>
    <property type="match status" value="1"/>
</dbReference>
<gene>
    <name evidence="2" type="ORF">HYY20_05555</name>
</gene>
<sequence length="162" mass="18338">MAEMQAWVEKLAIQELFARYAHTVDSYDAEGWVDCFTKDGIFEVEGGGARLQFRGHTALREFVEAHIRLLPGTRHVMTGHLAEINGDEATHRCTLTGLLTRPGKVYTFASGWYESKLKKVNGQWKIAHRIAHCDNFEGFTQGEIAHLFGEFNAWMAEHATRA</sequence>
<evidence type="ECO:0000313" key="2">
    <source>
        <dbReference type="EMBL" id="MBI2876329.1"/>
    </source>
</evidence>
<dbReference type="Gene3D" id="3.10.450.50">
    <property type="match status" value="1"/>
</dbReference>
<reference evidence="2" key="1">
    <citation type="submission" date="2020-07" db="EMBL/GenBank/DDBJ databases">
        <title>Huge and variable diversity of episymbiotic CPR bacteria and DPANN archaea in groundwater ecosystems.</title>
        <authorList>
            <person name="He C.Y."/>
            <person name="Keren R."/>
            <person name="Whittaker M."/>
            <person name="Farag I.F."/>
            <person name="Doudna J."/>
            <person name="Cate J.H.D."/>
            <person name="Banfield J.F."/>
        </authorList>
    </citation>
    <scope>NUCLEOTIDE SEQUENCE</scope>
    <source>
        <strain evidence="2">NC_groundwater_672_Ag_B-0.1um_62_36</strain>
    </source>
</reference>
<dbReference type="Pfam" id="PF13577">
    <property type="entry name" value="SnoaL_4"/>
    <property type="match status" value="1"/>
</dbReference>
<dbReference type="CDD" id="cd00531">
    <property type="entry name" value="NTF2_like"/>
    <property type="match status" value="1"/>
</dbReference>
<protein>
    <submittedName>
        <fullName evidence="2">Nuclear transport factor 2 family protein</fullName>
    </submittedName>
</protein>
<accession>A0A932FYC5</accession>
<dbReference type="AlphaFoldDB" id="A0A932FYC5"/>
<dbReference type="InterPro" id="IPR032710">
    <property type="entry name" value="NTF2-like_dom_sf"/>
</dbReference>
<dbReference type="Proteomes" id="UP000769766">
    <property type="component" value="Unassembled WGS sequence"/>
</dbReference>
<evidence type="ECO:0000259" key="1">
    <source>
        <dbReference type="Pfam" id="PF13577"/>
    </source>
</evidence>
<name>A0A932FYC5_UNCTE</name>
<evidence type="ECO:0000313" key="3">
    <source>
        <dbReference type="Proteomes" id="UP000769766"/>
    </source>
</evidence>
<feature type="domain" description="SnoaL-like" evidence="1">
    <location>
        <begin position="10"/>
        <end position="129"/>
    </location>
</feature>
<comment type="caution">
    <text evidence="2">The sequence shown here is derived from an EMBL/GenBank/DDBJ whole genome shotgun (WGS) entry which is preliminary data.</text>
</comment>
<proteinExistence type="predicted"/>
<organism evidence="2 3">
    <name type="scientific">Tectimicrobiota bacterium</name>
    <dbReference type="NCBI Taxonomy" id="2528274"/>
    <lineage>
        <taxon>Bacteria</taxon>
        <taxon>Pseudomonadati</taxon>
        <taxon>Nitrospinota/Tectimicrobiota group</taxon>
        <taxon>Candidatus Tectimicrobiota</taxon>
    </lineage>
</organism>